<keyword evidence="10" id="KW-1185">Reference proteome</keyword>
<keyword evidence="6" id="KW-0472">Membrane</keyword>
<accession>A0A397G213</accession>
<evidence type="ECO:0000256" key="2">
    <source>
        <dbReference type="ARBA" id="ARBA00007448"/>
    </source>
</evidence>
<reference evidence="9" key="1">
    <citation type="submission" date="2018-08" db="EMBL/GenBank/DDBJ databases">
        <title>Draft genome sequence of azole-resistant Aspergillus thermomutatus (Neosartorya pseudofischeri) strain HMR AF 39, isolated from a human nasal aspirate.</title>
        <authorList>
            <person name="Parent-Michaud M."/>
            <person name="Dufresne P.J."/>
            <person name="Fournier E."/>
            <person name="Martineau C."/>
            <person name="Moreira S."/>
            <person name="Perkins V."/>
            <person name="De Repentigny L."/>
            <person name="Dufresne S.F."/>
        </authorList>
    </citation>
    <scope>NUCLEOTIDE SEQUENCE [LARGE SCALE GENOMIC DNA]</scope>
    <source>
        <strain evidence="9">HMR AF 39</strain>
    </source>
</reference>
<dbReference type="InterPro" id="IPR027417">
    <property type="entry name" value="P-loop_NTPase"/>
</dbReference>
<feature type="domain" description="AAA+ ATPase" evidence="7">
    <location>
        <begin position="263"/>
        <end position="412"/>
    </location>
</feature>
<evidence type="ECO:0000313" key="10">
    <source>
        <dbReference type="Proteomes" id="UP000215305"/>
    </source>
</evidence>
<dbReference type="Pfam" id="PF08740">
    <property type="entry name" value="BCS1_N"/>
    <property type="match status" value="1"/>
</dbReference>
<comment type="subcellular location">
    <subcellularLocation>
        <location evidence="1">Mitochondrion inner membrane</location>
        <topology evidence="1">Single-pass membrane protein</topology>
    </subcellularLocation>
</comment>
<dbReference type="InterPro" id="IPR050747">
    <property type="entry name" value="Mitochondrial_chaperone_BCS1"/>
</dbReference>
<comment type="caution">
    <text evidence="9">The sequence shown here is derived from an EMBL/GenBank/DDBJ whole genome shotgun (WGS) entry which is preliminary data.</text>
</comment>
<evidence type="ECO:0000256" key="5">
    <source>
        <dbReference type="SAM" id="MobiDB-lite"/>
    </source>
</evidence>
<dbReference type="EMBL" id="NKHU02000353">
    <property type="protein sequence ID" value="RHZ44109.1"/>
    <property type="molecule type" value="Genomic_DNA"/>
</dbReference>
<dbReference type="SMART" id="SM00382">
    <property type="entry name" value="AAA"/>
    <property type="match status" value="1"/>
</dbReference>
<comment type="similarity">
    <text evidence="2">Belongs to the AAA ATPase family. BCS1 subfamily.</text>
</comment>
<dbReference type="PANTHER" id="PTHR23070">
    <property type="entry name" value="BCS1 AAA-TYPE ATPASE"/>
    <property type="match status" value="1"/>
</dbReference>
<proteinExistence type="inferred from homology"/>
<dbReference type="InterPro" id="IPR003593">
    <property type="entry name" value="AAA+_ATPase"/>
</dbReference>
<evidence type="ECO:0000256" key="1">
    <source>
        <dbReference type="ARBA" id="ARBA00004434"/>
    </source>
</evidence>
<keyword evidence="6" id="KW-0812">Transmembrane</keyword>
<dbReference type="OrthoDB" id="10251412at2759"/>
<dbReference type="GO" id="GO:0016887">
    <property type="term" value="F:ATP hydrolysis activity"/>
    <property type="evidence" value="ECO:0007669"/>
    <property type="project" value="InterPro"/>
</dbReference>
<feature type="region of interest" description="Disordered" evidence="5">
    <location>
        <begin position="336"/>
        <end position="355"/>
    </location>
</feature>
<dbReference type="AlphaFoldDB" id="A0A397G213"/>
<keyword evidence="3" id="KW-0999">Mitochondrion inner membrane</keyword>
<name>A0A397G213_ASPTH</name>
<keyword evidence="4" id="KW-0067">ATP-binding</keyword>
<dbReference type="PROSITE" id="PS00674">
    <property type="entry name" value="AAA"/>
    <property type="match status" value="1"/>
</dbReference>
<gene>
    <name evidence="9" type="ORF">CDV56_100374</name>
</gene>
<dbReference type="Pfam" id="PF00004">
    <property type="entry name" value="AAA"/>
    <property type="match status" value="1"/>
</dbReference>
<evidence type="ECO:0000256" key="3">
    <source>
        <dbReference type="ARBA" id="ARBA00022792"/>
    </source>
</evidence>
<organism evidence="9 10">
    <name type="scientific">Aspergillus thermomutatus</name>
    <name type="common">Neosartorya pseudofischeri</name>
    <dbReference type="NCBI Taxonomy" id="41047"/>
    <lineage>
        <taxon>Eukaryota</taxon>
        <taxon>Fungi</taxon>
        <taxon>Dikarya</taxon>
        <taxon>Ascomycota</taxon>
        <taxon>Pezizomycotina</taxon>
        <taxon>Eurotiomycetes</taxon>
        <taxon>Eurotiomycetidae</taxon>
        <taxon>Eurotiales</taxon>
        <taxon>Aspergillaceae</taxon>
        <taxon>Aspergillus</taxon>
        <taxon>Aspergillus subgen. Fumigati</taxon>
    </lineage>
</organism>
<feature type="domain" description="BCS1 N-terminal" evidence="8">
    <location>
        <begin position="40"/>
        <end position="230"/>
    </location>
</feature>
<dbReference type="Proteomes" id="UP000215305">
    <property type="component" value="Unassembled WGS sequence"/>
</dbReference>
<evidence type="ECO:0000259" key="8">
    <source>
        <dbReference type="SMART" id="SM01024"/>
    </source>
</evidence>
<keyword evidence="3" id="KW-0496">Mitochondrion</keyword>
<dbReference type="VEuPathDB" id="FungiDB:CDV56_100374"/>
<feature type="transmembrane region" description="Helical" evidence="6">
    <location>
        <begin position="31"/>
        <end position="49"/>
    </location>
</feature>
<evidence type="ECO:0008006" key="11">
    <source>
        <dbReference type="Google" id="ProtNLM"/>
    </source>
</evidence>
<dbReference type="Gene3D" id="3.40.50.300">
    <property type="entry name" value="P-loop containing nucleotide triphosphate hydrolases"/>
    <property type="match status" value="1"/>
</dbReference>
<evidence type="ECO:0000256" key="6">
    <source>
        <dbReference type="SAM" id="Phobius"/>
    </source>
</evidence>
<evidence type="ECO:0000259" key="7">
    <source>
        <dbReference type="SMART" id="SM00382"/>
    </source>
</evidence>
<keyword evidence="4" id="KW-0547">Nucleotide-binding</keyword>
<dbReference type="GO" id="GO:0005743">
    <property type="term" value="C:mitochondrial inner membrane"/>
    <property type="evidence" value="ECO:0007669"/>
    <property type="project" value="UniProtKB-SubCell"/>
</dbReference>
<evidence type="ECO:0000313" key="9">
    <source>
        <dbReference type="EMBL" id="RHZ44109.1"/>
    </source>
</evidence>
<dbReference type="InterPro" id="IPR014851">
    <property type="entry name" value="BCS1_N"/>
</dbReference>
<dbReference type="GO" id="GO:0005524">
    <property type="term" value="F:ATP binding"/>
    <property type="evidence" value="ECO:0007669"/>
    <property type="project" value="UniProtKB-KW"/>
</dbReference>
<dbReference type="InterPro" id="IPR003959">
    <property type="entry name" value="ATPase_AAA_core"/>
</dbReference>
<dbReference type="InterPro" id="IPR003960">
    <property type="entry name" value="ATPase_AAA_CS"/>
</dbReference>
<protein>
    <recommendedName>
        <fullName evidence="11">AAA+ ATPase domain-containing protein</fullName>
    </recommendedName>
</protein>
<dbReference type="STRING" id="41047.A0A397G213"/>
<sequence>MPGIPPEAILEALIPGYGFFARLIFNLGNDISSSFFILMASLAFGAYAVPAFRSRLQTFILAFAASIEIRYNDELYNSSLRWISRRNSLNRTLHLVAGAGKFQPWDDEHIDIRENSPRKTICASKATREISGPNERPYHLHHFTYKGCWIALRRQPYENIRVPWAADIEKLQFYAAPWRTQTLKSLLSDVQESSVEHDNRRIVIRRAVRLGSKFEWTDETFRKPRPLSTIIMDHRQKKEIIEDLQNYLNPRTRQFYQSRGFPYRRGYLLYGPPGTGKSSLCFALAGLARLPIYLVSPSATGLDECSLGSLFRSLPEQCIVLFEDIDQAGIRKRNSGIPLSHEHEETVEDEERSVQEKGTNGITLSAILNVLGGVAAQEGRILVMTTNHFEDLDYALVRPGRVDMKVFLGHADQSAVQEQFLTVYLKPVDELVIGNRDSAGSICPLSAPASPKWALDDIVNLKPSPFGSTCSGGDSELSFAV</sequence>
<dbReference type="SMART" id="SM01024">
    <property type="entry name" value="BCS1_N"/>
    <property type="match status" value="1"/>
</dbReference>
<keyword evidence="6" id="KW-1133">Transmembrane helix</keyword>
<dbReference type="RefSeq" id="XP_026610160.1">
    <property type="nucleotide sequence ID" value="XM_026753993.1"/>
</dbReference>
<dbReference type="SUPFAM" id="SSF52540">
    <property type="entry name" value="P-loop containing nucleoside triphosphate hydrolases"/>
    <property type="match status" value="1"/>
</dbReference>
<dbReference type="GeneID" id="38122348"/>
<evidence type="ECO:0000256" key="4">
    <source>
        <dbReference type="RuleBase" id="RU003651"/>
    </source>
</evidence>